<protein>
    <recommendedName>
        <fullName evidence="4">Secreted protein</fullName>
    </recommendedName>
</protein>
<keyword evidence="1" id="KW-0732">Signal</keyword>
<evidence type="ECO:0008006" key="4">
    <source>
        <dbReference type="Google" id="ProtNLM"/>
    </source>
</evidence>
<evidence type="ECO:0000313" key="2">
    <source>
        <dbReference type="EMBL" id="CAE7503894.1"/>
    </source>
</evidence>
<dbReference type="EMBL" id="CAJNIZ010027936">
    <property type="protein sequence ID" value="CAE7503894.1"/>
    <property type="molecule type" value="Genomic_DNA"/>
</dbReference>
<feature type="signal peptide" evidence="1">
    <location>
        <begin position="1"/>
        <end position="24"/>
    </location>
</feature>
<dbReference type="AlphaFoldDB" id="A0A812T4G3"/>
<evidence type="ECO:0000256" key="1">
    <source>
        <dbReference type="SAM" id="SignalP"/>
    </source>
</evidence>
<accession>A0A812T4G3</accession>
<organism evidence="2 3">
    <name type="scientific">Symbiodinium pilosum</name>
    <name type="common">Dinoflagellate</name>
    <dbReference type="NCBI Taxonomy" id="2952"/>
    <lineage>
        <taxon>Eukaryota</taxon>
        <taxon>Sar</taxon>
        <taxon>Alveolata</taxon>
        <taxon>Dinophyceae</taxon>
        <taxon>Suessiales</taxon>
        <taxon>Symbiodiniaceae</taxon>
        <taxon>Symbiodinium</taxon>
    </lineage>
</organism>
<gene>
    <name evidence="2" type="ORF">SPIL2461_LOCUS13051</name>
</gene>
<evidence type="ECO:0000313" key="3">
    <source>
        <dbReference type="Proteomes" id="UP000649617"/>
    </source>
</evidence>
<proteinExistence type="predicted"/>
<comment type="caution">
    <text evidence="2">The sequence shown here is derived from an EMBL/GenBank/DDBJ whole genome shotgun (WGS) entry which is preliminary data.</text>
</comment>
<reference evidence="2" key="1">
    <citation type="submission" date="2021-02" db="EMBL/GenBank/DDBJ databases">
        <authorList>
            <person name="Dougan E. K."/>
            <person name="Rhodes N."/>
            <person name="Thang M."/>
            <person name="Chan C."/>
        </authorList>
    </citation>
    <scope>NUCLEOTIDE SEQUENCE</scope>
</reference>
<feature type="chain" id="PRO_5032488922" description="Secreted protein" evidence="1">
    <location>
        <begin position="25"/>
        <end position="109"/>
    </location>
</feature>
<keyword evidence="3" id="KW-1185">Reference proteome</keyword>
<name>A0A812T4G3_SYMPI</name>
<sequence>MVKRKTSCFLDILLSLMPVEIGSCRHWEVSLRRSARSVKMHLIDFSRRMLCASLVLTTVKASSLARHRTGRRKHRCMCGFTYYNLSASRWNWAAGAGWQCGNFFRADPL</sequence>
<dbReference type="Proteomes" id="UP000649617">
    <property type="component" value="Unassembled WGS sequence"/>
</dbReference>